<dbReference type="EMBL" id="BGPR01020021">
    <property type="protein sequence ID" value="GBN83603.1"/>
    <property type="molecule type" value="Genomic_DNA"/>
</dbReference>
<proteinExistence type="predicted"/>
<dbReference type="AlphaFoldDB" id="A0A4Y2S6T8"/>
<protein>
    <submittedName>
        <fullName evidence="1">Uncharacterized protein</fullName>
    </submittedName>
</protein>
<gene>
    <name evidence="1" type="ORF">AVEN_102380_1</name>
</gene>
<reference evidence="1 2" key="1">
    <citation type="journal article" date="2019" name="Sci. Rep.">
        <title>Orb-weaving spider Araneus ventricosus genome elucidates the spidroin gene catalogue.</title>
        <authorList>
            <person name="Kono N."/>
            <person name="Nakamura H."/>
            <person name="Ohtoshi R."/>
            <person name="Moran D.A.P."/>
            <person name="Shinohara A."/>
            <person name="Yoshida Y."/>
            <person name="Fujiwara M."/>
            <person name="Mori M."/>
            <person name="Tomita M."/>
            <person name="Arakawa K."/>
        </authorList>
    </citation>
    <scope>NUCLEOTIDE SEQUENCE [LARGE SCALE GENOMIC DNA]</scope>
</reference>
<name>A0A4Y2S6T8_ARAVE</name>
<evidence type="ECO:0000313" key="2">
    <source>
        <dbReference type="Proteomes" id="UP000499080"/>
    </source>
</evidence>
<evidence type="ECO:0000313" key="1">
    <source>
        <dbReference type="EMBL" id="GBN83603.1"/>
    </source>
</evidence>
<organism evidence="1 2">
    <name type="scientific">Araneus ventricosus</name>
    <name type="common">Orbweaver spider</name>
    <name type="synonym">Epeira ventricosa</name>
    <dbReference type="NCBI Taxonomy" id="182803"/>
    <lineage>
        <taxon>Eukaryota</taxon>
        <taxon>Metazoa</taxon>
        <taxon>Ecdysozoa</taxon>
        <taxon>Arthropoda</taxon>
        <taxon>Chelicerata</taxon>
        <taxon>Arachnida</taxon>
        <taxon>Araneae</taxon>
        <taxon>Araneomorphae</taxon>
        <taxon>Entelegynae</taxon>
        <taxon>Araneoidea</taxon>
        <taxon>Araneidae</taxon>
        <taxon>Araneus</taxon>
    </lineage>
</organism>
<comment type="caution">
    <text evidence="1">The sequence shown here is derived from an EMBL/GenBank/DDBJ whole genome shotgun (WGS) entry which is preliminary data.</text>
</comment>
<keyword evidence="2" id="KW-1185">Reference proteome</keyword>
<dbReference type="Proteomes" id="UP000499080">
    <property type="component" value="Unassembled WGS sequence"/>
</dbReference>
<accession>A0A4Y2S6T8</accession>
<sequence length="77" mass="8390">MPFCGPFPDQSCFFQHCKASVQVVASTCYWNDVVAWQQGLGFGIEGARPGSTEAVPCEGLLLSQVEQPRVLIRKSGE</sequence>